<gene>
    <name evidence="2" type="ORF">ACFQGB_18870</name>
</gene>
<dbReference type="RefSeq" id="WP_336351872.1">
    <property type="nucleotide sequence ID" value="NZ_JAZAQL010000004.1"/>
</dbReference>
<name>A0ABD5VHR5_9EURY</name>
<organism evidence="2 3">
    <name type="scientific">Halorubellus litoreus</name>
    <dbReference type="NCBI Taxonomy" id="755308"/>
    <lineage>
        <taxon>Archaea</taxon>
        <taxon>Methanobacteriati</taxon>
        <taxon>Methanobacteriota</taxon>
        <taxon>Stenosarchaea group</taxon>
        <taxon>Halobacteria</taxon>
        <taxon>Halobacteriales</taxon>
        <taxon>Halorubellaceae</taxon>
        <taxon>Halorubellus</taxon>
    </lineage>
</organism>
<protein>
    <submittedName>
        <fullName evidence="2">Uncharacterized protein</fullName>
    </submittedName>
</protein>
<dbReference type="AlphaFoldDB" id="A0ABD5VHR5"/>
<proteinExistence type="predicted"/>
<dbReference type="EMBL" id="JBHSXN010000004">
    <property type="protein sequence ID" value="MFC6954934.1"/>
    <property type="molecule type" value="Genomic_DNA"/>
</dbReference>
<feature type="region of interest" description="Disordered" evidence="1">
    <location>
        <begin position="1"/>
        <end position="55"/>
    </location>
</feature>
<accession>A0ABD5VHR5</accession>
<evidence type="ECO:0000256" key="1">
    <source>
        <dbReference type="SAM" id="MobiDB-lite"/>
    </source>
</evidence>
<evidence type="ECO:0000313" key="2">
    <source>
        <dbReference type="EMBL" id="MFC6954934.1"/>
    </source>
</evidence>
<sequence>MSKDASAGEKPPAPTRDAPSTNQPTAVIVEQTHRVTRDGITTTTTTSVTTPTQSQRISEAVADQLHLAFDISPEEHDLTTTPAWTYADHALTRLTGGDGR</sequence>
<dbReference type="Proteomes" id="UP001596395">
    <property type="component" value="Unassembled WGS sequence"/>
</dbReference>
<comment type="caution">
    <text evidence="2">The sequence shown here is derived from an EMBL/GenBank/DDBJ whole genome shotgun (WGS) entry which is preliminary data.</text>
</comment>
<evidence type="ECO:0000313" key="3">
    <source>
        <dbReference type="Proteomes" id="UP001596395"/>
    </source>
</evidence>
<feature type="compositionally biased region" description="Low complexity" evidence="1">
    <location>
        <begin position="41"/>
        <end position="52"/>
    </location>
</feature>
<reference evidence="2 3" key="1">
    <citation type="journal article" date="2019" name="Int. J. Syst. Evol. Microbiol.">
        <title>The Global Catalogue of Microorganisms (GCM) 10K type strain sequencing project: providing services to taxonomists for standard genome sequencing and annotation.</title>
        <authorList>
            <consortium name="The Broad Institute Genomics Platform"/>
            <consortium name="The Broad Institute Genome Sequencing Center for Infectious Disease"/>
            <person name="Wu L."/>
            <person name="Ma J."/>
        </authorList>
    </citation>
    <scope>NUCLEOTIDE SEQUENCE [LARGE SCALE GENOMIC DNA]</scope>
    <source>
        <strain evidence="2 3">GX26</strain>
    </source>
</reference>
<keyword evidence="3" id="KW-1185">Reference proteome</keyword>